<proteinExistence type="predicted"/>
<organism evidence="1">
    <name type="scientific">Salmonella enterica I</name>
    <dbReference type="NCBI Taxonomy" id="59201"/>
    <lineage>
        <taxon>Bacteria</taxon>
        <taxon>Pseudomonadati</taxon>
        <taxon>Pseudomonadota</taxon>
        <taxon>Gammaproteobacteria</taxon>
        <taxon>Enterobacterales</taxon>
        <taxon>Enterobacteriaceae</taxon>
        <taxon>Salmonella</taxon>
    </lineage>
</organism>
<dbReference type="EMBL" id="AALNFL010000017">
    <property type="protein sequence ID" value="EDB3557036.1"/>
    <property type="molecule type" value="Genomic_DNA"/>
</dbReference>
<accession>A0A3V2WNA5</accession>
<sequence length="705" mass="81396">MSTNDAFGIFNQEDIYSFKKTGSFGRFSTINSFPIEYFLTSMKASELHQLTFAREIKPGDKIDFDQLLQRDLDLVRVETEIKPYLTNNDSKSRTIFFPPLLVAAIPVSKNTMEEYYSQQQIDKISLGSREGYLRKWDGLFKLTHLEDRNYTITPSLADKSNSINVAREPTQIEINLSNGIERGIKLIVIDGQHRLKALQEVYAENGDSLSEMAVPVCILFSPDSTLEVAQSVEQSGHVIPKVPEIFRQLFVDVNKNAEQVGGHFNILLSEGNMGSLICRSFCSFVLSKRGIEGLAQIEWNQKKKKLSTEINRSYYLTSIGVIEKALAETFGKNKFVNEYFIGFDEIKDIVHPSENDDHLEFPKVSWDKFSLSQKKHILSQIQKNVVPLLERLFFESNLFKPANDCFVKEIARLRDKSETDSHGGIAFKPVMENLLEYMPIPDTERYRDARHNLRLFEEDVKNCKKEQCFSFLNHAIFQRAIFLVWSDILKIGNRVGLTKEFSNNFFFQLIDELDNKVDELIDFRKSFCQNFIFLSNRINPTNEVRNGISYLILSILSNKKVRERLSASVIDTDNDKLLSSFNEELRNLSYSCLNKYMASYRKNKTKVFKTNYPIDNSIDNELRNLLQEEEIKKKREMKDYKDGIISKDQITSRFDSLVDDHVKKDIINVQNDLRSALSLELDVFGLNDISPELVEEASEFEPLDE</sequence>
<comment type="caution">
    <text evidence="1">The sequence shown here is derived from an EMBL/GenBank/DDBJ whole genome shotgun (WGS) entry which is preliminary data.</text>
</comment>
<reference evidence="1" key="1">
    <citation type="submission" date="2019-10" db="EMBL/GenBank/DDBJ databases">
        <authorList>
            <person name="Ashton P.M."/>
            <person name="Dallman T."/>
            <person name="Nair S."/>
            <person name="De Pinna E."/>
            <person name="Peters T."/>
            <person name="Grant K."/>
        </authorList>
    </citation>
    <scope>NUCLEOTIDE SEQUENCE</scope>
    <source>
        <strain evidence="1">812106</strain>
    </source>
</reference>
<name>A0A3V2WNA5_SALET</name>
<gene>
    <name evidence="1" type="ORF">F9X76_17490</name>
</gene>
<dbReference type="AlphaFoldDB" id="A0A3V2WNA5"/>
<protein>
    <recommendedName>
        <fullName evidence="2">DGQHR domain-containing protein</fullName>
    </recommendedName>
</protein>
<evidence type="ECO:0000313" key="1">
    <source>
        <dbReference type="EMBL" id="EDB3557036.1"/>
    </source>
</evidence>
<evidence type="ECO:0008006" key="2">
    <source>
        <dbReference type="Google" id="ProtNLM"/>
    </source>
</evidence>